<feature type="coiled-coil region" evidence="1">
    <location>
        <begin position="115"/>
        <end position="149"/>
    </location>
</feature>
<keyword evidence="1" id="KW-0175">Coiled coil</keyword>
<protein>
    <submittedName>
        <fullName evidence="2">24784_t:CDS:1</fullName>
    </submittedName>
</protein>
<dbReference type="EMBL" id="CAJVQB010009576">
    <property type="protein sequence ID" value="CAG8731519.1"/>
    <property type="molecule type" value="Genomic_DNA"/>
</dbReference>
<comment type="caution">
    <text evidence="2">The sequence shown here is derived from an EMBL/GenBank/DDBJ whole genome shotgun (WGS) entry which is preliminary data.</text>
</comment>
<accession>A0ABN7V4X7</accession>
<evidence type="ECO:0000313" key="2">
    <source>
        <dbReference type="EMBL" id="CAG8731519.1"/>
    </source>
</evidence>
<reference evidence="2 3" key="1">
    <citation type="submission" date="2021-06" db="EMBL/GenBank/DDBJ databases">
        <authorList>
            <person name="Kallberg Y."/>
            <person name="Tangrot J."/>
            <person name="Rosling A."/>
        </authorList>
    </citation>
    <scope>NUCLEOTIDE SEQUENCE [LARGE SCALE GENOMIC DNA]</scope>
    <source>
        <strain evidence="2 3">120-4 pot B 10/14</strain>
    </source>
</reference>
<organism evidence="2 3">
    <name type="scientific">Gigaspora margarita</name>
    <dbReference type="NCBI Taxonomy" id="4874"/>
    <lineage>
        <taxon>Eukaryota</taxon>
        <taxon>Fungi</taxon>
        <taxon>Fungi incertae sedis</taxon>
        <taxon>Mucoromycota</taxon>
        <taxon>Glomeromycotina</taxon>
        <taxon>Glomeromycetes</taxon>
        <taxon>Diversisporales</taxon>
        <taxon>Gigasporaceae</taxon>
        <taxon>Gigaspora</taxon>
    </lineage>
</organism>
<name>A0ABN7V4X7_GIGMA</name>
<gene>
    <name evidence="2" type="ORF">GMARGA_LOCUS14444</name>
</gene>
<proteinExistence type="predicted"/>
<sequence>MLVRKRHERYTRRTEMENEEIAIEDVGSWSSPQAFEDDYRWVSYLNLWFESTMFSLKEFLRKKELMLKSGQFNQETSNIINNLSEYLHKKDQLLITSNKRIDFLSFEWNKSKQKVLALKSKIDKMENEIDKMENELNKNILDIMALNLQNAYLIEENKKLSKMDEDNFQQIKNLLIQVDYLVGVVRKSPKDPEEF</sequence>
<evidence type="ECO:0000256" key="1">
    <source>
        <dbReference type="SAM" id="Coils"/>
    </source>
</evidence>
<keyword evidence="3" id="KW-1185">Reference proteome</keyword>
<dbReference type="Proteomes" id="UP000789901">
    <property type="component" value="Unassembled WGS sequence"/>
</dbReference>
<evidence type="ECO:0000313" key="3">
    <source>
        <dbReference type="Proteomes" id="UP000789901"/>
    </source>
</evidence>